<dbReference type="WBParaSite" id="nRc.2.0.1.t32305-RA">
    <property type="protein sequence ID" value="nRc.2.0.1.t32305-RA"/>
    <property type="gene ID" value="nRc.2.0.1.g32305"/>
</dbReference>
<organism evidence="1 2">
    <name type="scientific">Romanomermis culicivorax</name>
    <name type="common">Nematode worm</name>
    <dbReference type="NCBI Taxonomy" id="13658"/>
    <lineage>
        <taxon>Eukaryota</taxon>
        <taxon>Metazoa</taxon>
        <taxon>Ecdysozoa</taxon>
        <taxon>Nematoda</taxon>
        <taxon>Enoplea</taxon>
        <taxon>Dorylaimia</taxon>
        <taxon>Mermithida</taxon>
        <taxon>Mermithoidea</taxon>
        <taxon>Mermithidae</taxon>
        <taxon>Romanomermis</taxon>
    </lineage>
</organism>
<dbReference type="AlphaFoldDB" id="A0A915K264"/>
<evidence type="ECO:0000313" key="2">
    <source>
        <dbReference type="WBParaSite" id="nRc.2.0.1.t32305-RA"/>
    </source>
</evidence>
<name>A0A915K264_ROMCU</name>
<proteinExistence type="predicted"/>
<protein>
    <submittedName>
        <fullName evidence="2">Uncharacterized protein</fullName>
    </submittedName>
</protein>
<evidence type="ECO:0000313" key="1">
    <source>
        <dbReference type="Proteomes" id="UP000887565"/>
    </source>
</evidence>
<sequence length="148" mass="16781">MRRRRCVHGRLSVGGRSTRVQITAVHDSGSPQQALCFKFLEFKLAKTILHRCIRSNQQVGEKGWSGKRDIWEKGTQSFARFSDKLKPIFRNHTCYTARKTILRTPANGADKPVPTLLCSCIYSEGERTPMGHCVRSTRNEVKLCPFGS</sequence>
<reference evidence="2" key="1">
    <citation type="submission" date="2022-11" db="UniProtKB">
        <authorList>
            <consortium name="WormBaseParasite"/>
        </authorList>
    </citation>
    <scope>IDENTIFICATION</scope>
</reference>
<dbReference type="Proteomes" id="UP000887565">
    <property type="component" value="Unplaced"/>
</dbReference>
<accession>A0A915K264</accession>
<keyword evidence="1" id="KW-1185">Reference proteome</keyword>